<comment type="caution">
    <text evidence="5">The sequence shown here is derived from an EMBL/GenBank/DDBJ whole genome shotgun (WGS) entry which is preliminary data.</text>
</comment>
<reference evidence="5 6" key="1">
    <citation type="submission" date="2023-09" db="EMBL/GenBank/DDBJ databases">
        <title>Pangenome analysis of Batrachochytrium dendrobatidis and related Chytrids.</title>
        <authorList>
            <person name="Yacoub M.N."/>
            <person name="Stajich J.E."/>
            <person name="James T.Y."/>
        </authorList>
    </citation>
    <scope>NUCLEOTIDE SEQUENCE [LARGE SCALE GENOMIC DNA]</scope>
    <source>
        <strain evidence="5 6">JEL0888</strain>
    </source>
</reference>
<evidence type="ECO:0008006" key="7">
    <source>
        <dbReference type="Google" id="ProtNLM"/>
    </source>
</evidence>
<sequence>MPGLTAEQLQQFDRDGFLVIPNFFTAEDASGLRQVAARLLDDLDMATHPKTRFTTMDSDEHVGDDYFLSSGDKVRYFFEVDAFDDKGELVTDKTKAINKIGHALHELEPEFRKFSFRQGVKDIMHSLQYKDPRILQSMLIFKASARRRPPPPPAAQLLPQPKIGGTVPPHQDSTFLYTNPPSAVGFWFALEDCTLDNGCMWFLPGSHKTIPVWQRMVRKPTGSGTTFIHLQDPVPDPPESEYVCAPVSVGSLVLIHGAVYHKSGHNYSDKSRWIYTFHCIEGEDAGHTYDERNWLQPTKEMPLAKLYETEA</sequence>
<name>A0ABR4N7H1_9FUNG</name>
<dbReference type="PANTHER" id="PTHR20883:SF15">
    <property type="entry name" value="PHYTANOYL-COA DIOXYGENASE DOMAIN-CONTAINING PROTEIN 1"/>
    <property type="match status" value="1"/>
</dbReference>
<keyword evidence="4" id="KW-0408">Iron</keyword>
<protein>
    <recommendedName>
        <fullName evidence="7">Phytanoyl-CoA dioxygenase domain-containing protein 1</fullName>
    </recommendedName>
</protein>
<evidence type="ECO:0000256" key="2">
    <source>
        <dbReference type="ARBA" id="ARBA00005830"/>
    </source>
</evidence>
<dbReference type="Gene3D" id="2.60.120.620">
    <property type="entry name" value="q2cbj1_9rhob like domain"/>
    <property type="match status" value="1"/>
</dbReference>
<comment type="cofactor">
    <cofactor evidence="1">
        <name>Fe cation</name>
        <dbReference type="ChEBI" id="CHEBI:24875"/>
    </cofactor>
</comment>
<proteinExistence type="inferred from homology"/>
<evidence type="ECO:0000256" key="4">
    <source>
        <dbReference type="ARBA" id="ARBA00023004"/>
    </source>
</evidence>
<organism evidence="5 6">
    <name type="scientific">Polyrhizophydium stewartii</name>
    <dbReference type="NCBI Taxonomy" id="2732419"/>
    <lineage>
        <taxon>Eukaryota</taxon>
        <taxon>Fungi</taxon>
        <taxon>Fungi incertae sedis</taxon>
        <taxon>Chytridiomycota</taxon>
        <taxon>Chytridiomycota incertae sedis</taxon>
        <taxon>Chytridiomycetes</taxon>
        <taxon>Rhizophydiales</taxon>
        <taxon>Rhizophydiales incertae sedis</taxon>
        <taxon>Polyrhizophydium</taxon>
    </lineage>
</organism>
<dbReference type="PANTHER" id="PTHR20883">
    <property type="entry name" value="PHYTANOYL-COA DIOXYGENASE DOMAIN CONTAINING 1"/>
    <property type="match status" value="1"/>
</dbReference>
<evidence type="ECO:0000313" key="5">
    <source>
        <dbReference type="EMBL" id="KAL2915483.1"/>
    </source>
</evidence>
<gene>
    <name evidence="5" type="ORF">HK105_204884</name>
</gene>
<dbReference type="SUPFAM" id="SSF51197">
    <property type="entry name" value="Clavaminate synthase-like"/>
    <property type="match status" value="1"/>
</dbReference>
<dbReference type="InterPro" id="IPR008775">
    <property type="entry name" value="Phytyl_CoA_dOase-like"/>
</dbReference>
<keyword evidence="3" id="KW-0479">Metal-binding</keyword>
<evidence type="ECO:0000313" key="6">
    <source>
        <dbReference type="Proteomes" id="UP001527925"/>
    </source>
</evidence>
<evidence type="ECO:0000256" key="1">
    <source>
        <dbReference type="ARBA" id="ARBA00001962"/>
    </source>
</evidence>
<dbReference type="Proteomes" id="UP001527925">
    <property type="component" value="Unassembled WGS sequence"/>
</dbReference>
<dbReference type="EMBL" id="JADGIZ020000023">
    <property type="protein sequence ID" value="KAL2915483.1"/>
    <property type="molecule type" value="Genomic_DNA"/>
</dbReference>
<accession>A0ABR4N7H1</accession>
<comment type="similarity">
    <text evidence="2">Belongs to the PhyH family.</text>
</comment>
<evidence type="ECO:0000256" key="3">
    <source>
        <dbReference type="ARBA" id="ARBA00022723"/>
    </source>
</evidence>
<dbReference type="Pfam" id="PF05721">
    <property type="entry name" value="PhyH"/>
    <property type="match status" value="1"/>
</dbReference>
<keyword evidence="6" id="KW-1185">Reference proteome</keyword>